<dbReference type="CDD" id="cd10381">
    <property type="entry name" value="SH2_Jak_Tyk2"/>
    <property type="match status" value="1"/>
</dbReference>
<dbReference type="InterPro" id="IPR019749">
    <property type="entry name" value="Band_41_domain"/>
</dbReference>
<dbReference type="InterPro" id="IPR000299">
    <property type="entry name" value="FERM_domain"/>
</dbReference>
<reference evidence="19" key="1">
    <citation type="submission" date="2020-11" db="EMBL/GenBank/DDBJ databases">
        <title>Gallus gallus (Chicken) genome, bGalGal1, GRCg7b, maternal haplotype autosomes + Z &amp; W.</title>
        <authorList>
            <person name="Warren W."/>
            <person name="Formenti G."/>
            <person name="Fedrigo O."/>
            <person name="Haase B."/>
            <person name="Mountcastle J."/>
            <person name="Balacco J."/>
            <person name="Tracey A."/>
            <person name="Schneider V."/>
            <person name="Okimoto R."/>
            <person name="Cheng H."/>
            <person name="Hawken R."/>
            <person name="Howe K."/>
            <person name="Jarvis E.D."/>
        </authorList>
    </citation>
    <scope>NUCLEOTIDE SEQUENCE [LARGE SCALE GENOMIC DNA]</scope>
    <source>
        <strain evidence="19">Broiler</strain>
    </source>
</reference>
<dbReference type="CTD" id="7297"/>
<keyword evidence="20" id="KW-1185">Reference proteome</keyword>
<dbReference type="PROSITE" id="PS00107">
    <property type="entry name" value="PROTEIN_KINASE_ATP"/>
    <property type="match status" value="1"/>
</dbReference>
<dbReference type="Gene3D" id="1.10.510.10">
    <property type="entry name" value="Transferase(Phosphotransferase) domain 1"/>
    <property type="match status" value="2"/>
</dbReference>
<reference evidence="19" key="3">
    <citation type="submission" date="2025-09" db="UniProtKB">
        <authorList>
            <consortium name="Ensembl"/>
        </authorList>
    </citation>
    <scope>IDENTIFICATION</scope>
    <source>
        <strain evidence="19">broiler</strain>
    </source>
</reference>
<keyword evidence="2" id="KW-0597">Phosphoprotein</keyword>
<evidence type="ECO:0000256" key="6">
    <source>
        <dbReference type="ARBA" id="ARBA00022777"/>
    </source>
</evidence>
<dbReference type="SUPFAM" id="SSF55550">
    <property type="entry name" value="SH2 domain"/>
    <property type="match status" value="1"/>
</dbReference>
<dbReference type="InterPro" id="IPR041381">
    <property type="entry name" value="JAK1-3/TYK2_PHL_dom"/>
</dbReference>
<dbReference type="PANTHER" id="PTHR45807:SF6">
    <property type="entry name" value="NON-RECEPTOR TYROSINE-PROTEIN KINASE TYK2"/>
    <property type="match status" value="1"/>
</dbReference>
<dbReference type="GeneTree" id="ENSGT00940000159869"/>
<dbReference type="Ensembl" id="ENSGALT00010005627.1">
    <property type="protein sequence ID" value="ENSGALP00010003466.1"/>
    <property type="gene ID" value="ENSGALG00010002443.1"/>
</dbReference>
<protein>
    <recommendedName>
        <fullName evidence="15">Tyrosine-protein kinase</fullName>
        <ecNumber evidence="15">2.7.10.2</ecNumber>
    </recommendedName>
</protein>
<dbReference type="GO" id="GO:0046427">
    <property type="term" value="P:positive regulation of receptor signaling pathway via JAK-STAT"/>
    <property type="evidence" value="ECO:0007669"/>
    <property type="project" value="Ensembl"/>
</dbReference>
<dbReference type="InterPro" id="IPR035963">
    <property type="entry name" value="FERM_2"/>
</dbReference>
<dbReference type="InterPro" id="IPR020635">
    <property type="entry name" value="Tyr_kinase_cat_dom"/>
</dbReference>
<keyword evidence="9" id="KW-0472">Membrane</keyword>
<dbReference type="PRINTS" id="PR01827">
    <property type="entry name" value="YKINASETYK2"/>
</dbReference>
<dbReference type="InterPro" id="IPR016045">
    <property type="entry name" value="Tyr_kinase_non-rcpt_TYK2_N"/>
</dbReference>
<dbReference type="GO" id="GO:0060397">
    <property type="term" value="P:growth hormone receptor signaling pathway via JAK-STAT"/>
    <property type="evidence" value="ECO:0000318"/>
    <property type="project" value="GO_Central"/>
</dbReference>
<keyword evidence="3 15" id="KW-0808">Transferase</keyword>
<dbReference type="FunCoup" id="A0A8V0X5W9">
    <property type="interactions" value="1830"/>
</dbReference>
<dbReference type="SMR" id="A0A8V0X5W9"/>
<dbReference type="GO" id="GO:0072536">
    <property type="term" value="C:interleukin-23 receptor complex"/>
    <property type="evidence" value="ECO:0007669"/>
    <property type="project" value="Ensembl"/>
</dbReference>
<dbReference type="SUPFAM" id="SSF56112">
    <property type="entry name" value="Protein kinase-like (PK-like)"/>
    <property type="match status" value="2"/>
</dbReference>
<dbReference type="GO" id="GO:0012505">
    <property type="term" value="C:endomembrane system"/>
    <property type="evidence" value="ECO:0007669"/>
    <property type="project" value="UniProtKB-SubCell"/>
</dbReference>
<comment type="similarity">
    <text evidence="15">Belongs to the protein kinase superfamily. Tyr protein kinase family.</text>
</comment>
<dbReference type="GO" id="GO:0004715">
    <property type="term" value="F:non-membrane spanning protein tyrosine kinase activity"/>
    <property type="evidence" value="ECO:0000318"/>
    <property type="project" value="GO_Central"/>
</dbReference>
<keyword evidence="8" id="KW-0727">SH2 domain</keyword>
<dbReference type="InterPro" id="IPR051286">
    <property type="entry name" value="JAK"/>
</dbReference>
<dbReference type="InterPro" id="IPR001245">
    <property type="entry name" value="Ser-Thr/Tyr_kinase_cat_dom"/>
</dbReference>
<name>A0A8V0X5W9_CHICK</name>
<accession>A0A8V0X5W9</accession>
<proteinExistence type="inferred from homology"/>
<evidence type="ECO:0000256" key="10">
    <source>
        <dbReference type="ARBA" id="ARBA00023137"/>
    </source>
</evidence>
<gene>
    <name evidence="19" type="primary">TYK2</name>
</gene>
<dbReference type="PROSITE" id="PS50057">
    <property type="entry name" value="FERM_3"/>
    <property type="match status" value="1"/>
</dbReference>
<dbReference type="GO" id="GO:0005634">
    <property type="term" value="C:nucleus"/>
    <property type="evidence" value="ECO:0007669"/>
    <property type="project" value="Ensembl"/>
</dbReference>
<dbReference type="GO" id="GO:0035722">
    <property type="term" value="P:interleukin-12-mediated signaling pathway"/>
    <property type="evidence" value="ECO:0007669"/>
    <property type="project" value="Ensembl"/>
</dbReference>
<dbReference type="GO" id="GO:0140105">
    <property type="term" value="P:interleukin-10-mediated signaling pathway"/>
    <property type="evidence" value="ECO:0007669"/>
    <property type="project" value="Ensembl"/>
</dbReference>
<evidence type="ECO:0000256" key="9">
    <source>
        <dbReference type="ARBA" id="ARBA00023136"/>
    </source>
</evidence>
<dbReference type="Pfam" id="PF17887">
    <property type="entry name" value="Jak1_Phl"/>
    <property type="match status" value="1"/>
</dbReference>
<dbReference type="GO" id="GO:1900182">
    <property type="term" value="P:positive regulation of protein localization to nucleus"/>
    <property type="evidence" value="ECO:0007669"/>
    <property type="project" value="Ensembl"/>
</dbReference>
<dbReference type="OrthoDB" id="1915767at2759"/>
<feature type="binding site" evidence="13 14">
    <location>
        <position position="955"/>
    </location>
    <ligand>
        <name>ATP</name>
        <dbReference type="ChEBI" id="CHEBI:30616"/>
    </ligand>
</feature>
<dbReference type="GO" id="GO:0030154">
    <property type="term" value="P:cell differentiation"/>
    <property type="evidence" value="ECO:0000318"/>
    <property type="project" value="GO_Central"/>
</dbReference>
<dbReference type="GO" id="GO:0032819">
    <property type="term" value="P:positive regulation of natural killer cell proliferation"/>
    <property type="evidence" value="ECO:0007669"/>
    <property type="project" value="Ensembl"/>
</dbReference>
<evidence type="ECO:0000256" key="8">
    <source>
        <dbReference type="ARBA" id="ARBA00022999"/>
    </source>
</evidence>
<keyword evidence="4" id="KW-0677">Repeat</keyword>
<dbReference type="SUPFAM" id="SSF47031">
    <property type="entry name" value="Second domain of FERM"/>
    <property type="match status" value="1"/>
</dbReference>
<evidence type="ECO:0000256" key="16">
    <source>
        <dbReference type="SAM" id="MobiDB-lite"/>
    </source>
</evidence>
<keyword evidence="6 15" id="KW-0418">Kinase</keyword>
<dbReference type="PROSITE" id="PS50011">
    <property type="entry name" value="PROTEIN_KINASE_DOM"/>
    <property type="match status" value="2"/>
</dbReference>
<dbReference type="FunFam" id="1.10.510.10:FF:000114">
    <property type="entry name" value="Tyrosine-protein kinase JAK2"/>
    <property type="match status" value="1"/>
</dbReference>
<dbReference type="GO" id="GO:0006357">
    <property type="term" value="P:regulation of transcription by RNA polymerase II"/>
    <property type="evidence" value="ECO:0007669"/>
    <property type="project" value="Ensembl"/>
</dbReference>
<dbReference type="InterPro" id="IPR000719">
    <property type="entry name" value="Prot_kinase_dom"/>
</dbReference>
<dbReference type="FunFam" id="3.30.200.20:FF:000135">
    <property type="entry name" value="Tyrosine-protein kinase"/>
    <property type="match status" value="1"/>
</dbReference>
<dbReference type="InterPro" id="IPR000980">
    <property type="entry name" value="SH2"/>
</dbReference>
<dbReference type="GO" id="GO:0035556">
    <property type="term" value="P:intracellular signal transduction"/>
    <property type="evidence" value="ECO:0000318"/>
    <property type="project" value="GO_Central"/>
</dbReference>
<dbReference type="EC" id="2.7.10.2" evidence="15"/>
<dbReference type="GeneID" id="430113"/>
<keyword evidence="7 13" id="KW-0067">ATP-binding</keyword>
<dbReference type="InterPro" id="IPR008266">
    <property type="entry name" value="Tyr_kinase_AS"/>
</dbReference>
<dbReference type="GO" id="GO:0007259">
    <property type="term" value="P:cell surface receptor signaling pathway via JAK-STAT"/>
    <property type="evidence" value="ECO:0007669"/>
    <property type="project" value="Ensembl"/>
</dbReference>
<comment type="subcellular location">
    <subcellularLocation>
        <location evidence="1">Endomembrane system</location>
        <topology evidence="1">Peripheral membrane protein</topology>
    </subcellularLocation>
</comment>
<dbReference type="PROSITE" id="PS00109">
    <property type="entry name" value="PROTEIN_KINASE_TYR"/>
    <property type="match status" value="1"/>
</dbReference>
<dbReference type="SMART" id="SM00295">
    <property type="entry name" value="B41"/>
    <property type="match status" value="1"/>
</dbReference>
<evidence type="ECO:0000259" key="17">
    <source>
        <dbReference type="PROSITE" id="PS50011"/>
    </source>
</evidence>
<keyword evidence="10 15" id="KW-0829">Tyrosine-protein kinase</keyword>
<dbReference type="InterPro" id="IPR011009">
    <property type="entry name" value="Kinase-like_dom_sf"/>
</dbReference>
<dbReference type="InterPro" id="IPR017441">
    <property type="entry name" value="Protein_kinase_ATP_BS"/>
</dbReference>
<dbReference type="GO" id="GO:0032729">
    <property type="term" value="P:positive regulation of type II interferon production"/>
    <property type="evidence" value="ECO:0007669"/>
    <property type="project" value="Ensembl"/>
</dbReference>
<dbReference type="Pfam" id="PF18377">
    <property type="entry name" value="FERM_F2"/>
    <property type="match status" value="1"/>
</dbReference>
<dbReference type="FunFam" id="3.30.200.20:FF:000084">
    <property type="entry name" value="Tyrosine-protein kinase"/>
    <property type="match status" value="1"/>
</dbReference>
<dbReference type="GO" id="GO:0005524">
    <property type="term" value="F:ATP binding"/>
    <property type="evidence" value="ECO:0007669"/>
    <property type="project" value="UniProtKB-UniRule"/>
</dbReference>
<dbReference type="InterPro" id="IPR036860">
    <property type="entry name" value="SH2_dom_sf"/>
</dbReference>
<dbReference type="SMART" id="SM00252">
    <property type="entry name" value="SH2"/>
    <property type="match status" value="1"/>
</dbReference>
<dbReference type="GO" id="GO:0005829">
    <property type="term" value="C:cytosol"/>
    <property type="evidence" value="ECO:0000318"/>
    <property type="project" value="GO_Central"/>
</dbReference>
<dbReference type="AlphaFoldDB" id="A0A8V0X5W9"/>
<dbReference type="InterPro" id="IPR041046">
    <property type="entry name" value="FERM_F2"/>
</dbReference>
<evidence type="ECO:0000256" key="2">
    <source>
        <dbReference type="ARBA" id="ARBA00022553"/>
    </source>
</evidence>
<evidence type="ECO:0000256" key="13">
    <source>
        <dbReference type="PIRSR" id="PIRSR000636-2"/>
    </source>
</evidence>
<keyword evidence="5 13" id="KW-0547">Nucleotide-binding</keyword>
<evidence type="ECO:0000256" key="1">
    <source>
        <dbReference type="ARBA" id="ARBA00004184"/>
    </source>
</evidence>
<feature type="compositionally biased region" description="Basic residues" evidence="16">
    <location>
        <begin position="19"/>
        <end position="29"/>
    </location>
</feature>
<dbReference type="PRINTS" id="PR00109">
    <property type="entry name" value="TYRKINASE"/>
</dbReference>
<dbReference type="PIRSF" id="PIRSF000636">
    <property type="entry name" value="TyrPK_Jak"/>
    <property type="match status" value="1"/>
</dbReference>
<dbReference type="OMA" id="QAKHEFV"/>
<dbReference type="Proteomes" id="UP000000539">
    <property type="component" value="Chromosome 30"/>
</dbReference>
<feature type="region of interest" description="Disordered" evidence="16">
    <location>
        <begin position="16"/>
        <end position="41"/>
    </location>
</feature>
<dbReference type="GO" id="GO:0005131">
    <property type="term" value="F:growth hormone receptor binding"/>
    <property type="evidence" value="ECO:0000318"/>
    <property type="project" value="GO_Central"/>
</dbReference>
<evidence type="ECO:0000256" key="14">
    <source>
        <dbReference type="PROSITE-ProRule" id="PRU10141"/>
    </source>
</evidence>
<dbReference type="PRINTS" id="PR01823">
    <property type="entry name" value="JANUSKINASE"/>
</dbReference>
<reference evidence="19" key="2">
    <citation type="submission" date="2025-08" db="UniProtKB">
        <authorList>
            <consortium name="Ensembl"/>
        </authorList>
    </citation>
    <scope>IDENTIFICATION</scope>
    <source>
        <strain evidence="19">broiler</strain>
    </source>
</reference>
<feature type="domain" description="FERM" evidence="18">
    <location>
        <begin position="51"/>
        <end position="450"/>
    </location>
</feature>
<dbReference type="Pfam" id="PF18379">
    <property type="entry name" value="FERM_F1"/>
    <property type="match status" value="1"/>
</dbReference>
<evidence type="ECO:0000313" key="20">
    <source>
        <dbReference type="Proteomes" id="UP000000539"/>
    </source>
</evidence>
<dbReference type="InterPro" id="IPR016251">
    <property type="entry name" value="Tyr_kinase_non-rcpt_Jak/Tyk2"/>
</dbReference>
<dbReference type="GO" id="GO:0019221">
    <property type="term" value="P:cytokine-mediated signaling pathway"/>
    <property type="evidence" value="ECO:0000318"/>
    <property type="project" value="GO_Central"/>
</dbReference>
<dbReference type="SMART" id="SM00219">
    <property type="entry name" value="TyrKc"/>
    <property type="match status" value="2"/>
</dbReference>
<dbReference type="FunFam" id="1.10.510.10:FF:000110">
    <property type="entry name" value="Tyrosine-protein kinase"/>
    <property type="match status" value="1"/>
</dbReference>
<dbReference type="GO" id="GO:0051142">
    <property type="term" value="P:positive regulation of NK T cell proliferation"/>
    <property type="evidence" value="ECO:0007669"/>
    <property type="project" value="Ensembl"/>
</dbReference>
<dbReference type="Gene3D" id="3.30.200.20">
    <property type="entry name" value="Phosphorylase Kinase, domain 1"/>
    <property type="match status" value="2"/>
</dbReference>
<dbReference type="SUPFAM" id="SSF50729">
    <property type="entry name" value="PH domain-like"/>
    <property type="match status" value="1"/>
</dbReference>
<dbReference type="GO" id="GO:0060333">
    <property type="term" value="P:type II interferon-mediated signaling pathway"/>
    <property type="evidence" value="ECO:0007669"/>
    <property type="project" value="Ensembl"/>
</dbReference>
<feature type="domain" description="Protein kinase" evidence="17">
    <location>
        <begin position="615"/>
        <end position="900"/>
    </location>
</feature>
<dbReference type="InterPro" id="IPR041155">
    <property type="entry name" value="FERM_F1"/>
</dbReference>
<evidence type="ECO:0000256" key="7">
    <source>
        <dbReference type="ARBA" id="ARBA00022840"/>
    </source>
</evidence>
<evidence type="ECO:0000256" key="3">
    <source>
        <dbReference type="ARBA" id="ARBA00022679"/>
    </source>
</evidence>
<comment type="catalytic activity">
    <reaction evidence="11 15">
        <text>L-tyrosyl-[protein] + ATP = O-phospho-L-tyrosyl-[protein] + ADP + H(+)</text>
        <dbReference type="Rhea" id="RHEA:10596"/>
        <dbReference type="Rhea" id="RHEA-COMP:10136"/>
        <dbReference type="Rhea" id="RHEA-COMP:20101"/>
        <dbReference type="ChEBI" id="CHEBI:15378"/>
        <dbReference type="ChEBI" id="CHEBI:30616"/>
        <dbReference type="ChEBI" id="CHEBI:46858"/>
        <dbReference type="ChEBI" id="CHEBI:61978"/>
        <dbReference type="ChEBI" id="CHEBI:456216"/>
        <dbReference type="EC" id="2.7.10.2"/>
    </reaction>
</comment>
<evidence type="ECO:0000256" key="11">
    <source>
        <dbReference type="ARBA" id="ARBA00051245"/>
    </source>
</evidence>
<dbReference type="GO" id="GO:0060337">
    <property type="term" value="P:type I interferon-mediated signaling pathway"/>
    <property type="evidence" value="ECO:0007669"/>
    <property type="project" value="Ensembl"/>
</dbReference>
<dbReference type="Pfam" id="PF21990">
    <property type="entry name" value="SH2_1"/>
    <property type="match status" value="1"/>
</dbReference>
<dbReference type="GO" id="GO:0038155">
    <property type="term" value="P:interleukin-23-mediated signaling pathway"/>
    <property type="evidence" value="ECO:0007669"/>
    <property type="project" value="Ensembl"/>
</dbReference>
<dbReference type="PANTHER" id="PTHR45807">
    <property type="entry name" value="TYROSINE-PROTEIN KINASE HOPSCOTCH"/>
    <property type="match status" value="1"/>
</dbReference>
<dbReference type="Pfam" id="PF07714">
    <property type="entry name" value="PK_Tyr_Ser-Thr"/>
    <property type="match status" value="2"/>
</dbReference>
<feature type="active site" description="Proton acceptor" evidence="12">
    <location>
        <position position="1048"/>
    </location>
</feature>
<evidence type="ECO:0000313" key="19">
    <source>
        <dbReference type="Ensembl" id="ENSGALP00010003466.1"/>
    </source>
</evidence>
<evidence type="ECO:0000259" key="18">
    <source>
        <dbReference type="PROSITE" id="PS50057"/>
    </source>
</evidence>
<evidence type="ECO:0000256" key="5">
    <source>
        <dbReference type="ARBA" id="ARBA00022741"/>
    </source>
</evidence>
<sequence length="1212" mass="136675">MATRVSRAQWAAAAEARLERKRGRNRKRKQDGSGKSAEPAMSLCRSAVSPPGATIFLHGGEDGGGEEQWWSDGSGAPSAEEICMELARRLGISPRCAALFALYDAPSRTWLPPNHRFDATEDCDRRLHFRIRFYFRNWHGMNEAEPTVFRHAPRHNESAGEKPRGTAVLDRASFLYLFEQGKFDFVNDAASLTDFRSEQEVQRFKNESLGMAVLHLCHIALRSGRCLEEVARKHSFKACIPRSFRLQIQQDSAVTRLRMKNVFRKFVRRFQRHTVGAGTLTEEDVMFKYLATLELLAPRFGTERFAALSLDVSNEGEKAQPYINGGHAMAEHGDAAVPGDCSVSHEVLVNGTGGIQWRPVPSESVEVISHRGYFGRRSRRKEPEPPAPPEPPWVHFCDFQEITHIVIEERRVSVHRQDNKCMEVLLPSHASALSFVSLLDGYFRLTADSNHYLCHDVAPPRLVMSILNGIHGPMQEEFVFAKLRREEHEEGLYVLRWSVLDFDRVILAVAKRDHQEDPGVPGALQFRQFRIQKKGSSFVLEGWEREFPTVRALLDALQGCTLRSGNDSFTVKRCCPPKPGEISDLLITTQKVKDNAKRILNLTQLSFHQIRKDEITQRAHLGQGTRTNIYDGVLNVRGAAGPDADEAEYFSTEQNNNSDGREMRVVLKVLDPTHRDIALAFFETASLMSQVSHVHLAFVHGVCVRGSENIMVEEFVEHGPLDVLLRKEKGRVPVGWKITVAKQLASALSYLEDKSLVHGNVCAKNVLLARTGLCDGTLPFIKLSDPGVSFTALSREERVDRIPWIAPECIQDVGNLHPAADKWSFGTTLLEICFDADVPLKERTPAEKERFYEKKHRLPEPSCQDLAALIQQCLSYTPAERPSFRTILRDLTQLQPHSLVDVSSVNPDLPVSDPTVFQKRYLKKIRELGEGHFGKVGLYCYDPTNDGTGEMVAVKSLKAGCSPQLLASWKKEIAILKTLYHENIVKYKGCCSEQGEQMVQLIMEYVPLGSLRDFLPRHHVGLPRILLFAQQICEGMAYLHSLHYIHRDLAARNVLLESDRRVKIGDFGLAKALPHGCDYYRVRDDGDSPVFWFAMECLKECKFSFASDVWSFGVTLYELLTHCHPALSPPAKFLEMIGATQGQMTVLRLMEVLESGRRLPCPNGCPCELYRLLQTCWDAAPAFRPTFPHLIPLLRSFRLRYGAAPPSVFSVL</sequence>
<evidence type="ECO:0000256" key="4">
    <source>
        <dbReference type="ARBA" id="ARBA00022737"/>
    </source>
</evidence>
<dbReference type="RefSeq" id="XP_025001507.2">
    <property type="nucleotide sequence ID" value="XM_025145739.3"/>
</dbReference>
<organism evidence="19 20">
    <name type="scientific">Gallus gallus</name>
    <name type="common">Chicken</name>
    <dbReference type="NCBI Taxonomy" id="9031"/>
    <lineage>
        <taxon>Eukaryota</taxon>
        <taxon>Metazoa</taxon>
        <taxon>Chordata</taxon>
        <taxon>Craniata</taxon>
        <taxon>Vertebrata</taxon>
        <taxon>Euteleostomi</taxon>
        <taxon>Archelosauria</taxon>
        <taxon>Archosauria</taxon>
        <taxon>Dinosauria</taxon>
        <taxon>Saurischia</taxon>
        <taxon>Theropoda</taxon>
        <taxon>Coelurosauria</taxon>
        <taxon>Aves</taxon>
        <taxon>Neognathae</taxon>
        <taxon>Galloanserae</taxon>
        <taxon>Galliformes</taxon>
        <taxon>Phasianidae</taxon>
        <taxon>Phasianinae</taxon>
        <taxon>Gallus</taxon>
    </lineage>
</organism>
<evidence type="ECO:0000256" key="15">
    <source>
        <dbReference type="RuleBase" id="RU362096"/>
    </source>
</evidence>
<feature type="binding site" evidence="13">
    <location>
        <begin position="928"/>
        <end position="936"/>
    </location>
    <ligand>
        <name>ATP</name>
        <dbReference type="ChEBI" id="CHEBI:30616"/>
    </ligand>
</feature>
<feature type="domain" description="Protein kinase" evidence="17">
    <location>
        <begin position="922"/>
        <end position="1198"/>
    </location>
</feature>
<dbReference type="GO" id="GO:0042022">
    <property type="term" value="C:interleukin-12 receptor complex"/>
    <property type="evidence" value="ECO:0007669"/>
    <property type="project" value="Ensembl"/>
</dbReference>
<dbReference type="KEGG" id="gga:430113"/>
<evidence type="ECO:0000256" key="12">
    <source>
        <dbReference type="PIRSR" id="PIRSR000636-1"/>
    </source>
</evidence>
<dbReference type="GO" id="GO:0008283">
    <property type="term" value="P:cell population proliferation"/>
    <property type="evidence" value="ECO:0007669"/>
    <property type="project" value="Ensembl"/>
</dbReference>